<protein>
    <submittedName>
        <fullName evidence="2">Uncharacterized protein</fullName>
    </submittedName>
</protein>
<reference evidence="2 3" key="1">
    <citation type="submission" date="2014-06" db="EMBL/GenBank/DDBJ databases">
        <authorList>
            <person name="Swart Estienne"/>
        </authorList>
    </citation>
    <scope>NUCLEOTIDE SEQUENCE [LARGE SCALE GENOMIC DNA]</scope>
    <source>
        <strain evidence="2 3">130c</strain>
    </source>
</reference>
<feature type="compositionally biased region" description="Polar residues" evidence="1">
    <location>
        <begin position="403"/>
        <end position="430"/>
    </location>
</feature>
<gene>
    <name evidence="2" type="primary">Contig9324.g9963</name>
    <name evidence="2" type="ORF">STYLEM_9314</name>
</gene>
<evidence type="ECO:0000313" key="2">
    <source>
        <dbReference type="EMBL" id="CDW80317.1"/>
    </source>
</evidence>
<feature type="region of interest" description="Disordered" evidence="1">
    <location>
        <begin position="550"/>
        <end position="598"/>
    </location>
</feature>
<feature type="region of interest" description="Disordered" evidence="1">
    <location>
        <begin position="353"/>
        <end position="386"/>
    </location>
</feature>
<name>A0A078AFN8_STYLE</name>
<feature type="compositionally biased region" description="Polar residues" evidence="1">
    <location>
        <begin position="723"/>
        <end position="743"/>
    </location>
</feature>
<feature type="compositionally biased region" description="Basic and acidic residues" evidence="1">
    <location>
        <begin position="551"/>
        <end position="571"/>
    </location>
</feature>
<dbReference type="InParanoid" id="A0A078AFN8"/>
<dbReference type="AlphaFoldDB" id="A0A078AFN8"/>
<feature type="compositionally biased region" description="Polar residues" evidence="1">
    <location>
        <begin position="360"/>
        <end position="386"/>
    </location>
</feature>
<dbReference type="Proteomes" id="UP000039865">
    <property type="component" value="Unassembled WGS sequence"/>
</dbReference>
<dbReference type="EMBL" id="CCKQ01008855">
    <property type="protein sequence ID" value="CDW80317.1"/>
    <property type="molecule type" value="Genomic_DNA"/>
</dbReference>
<feature type="region of interest" description="Disordered" evidence="1">
    <location>
        <begin position="683"/>
        <end position="743"/>
    </location>
</feature>
<evidence type="ECO:0000256" key="1">
    <source>
        <dbReference type="SAM" id="MobiDB-lite"/>
    </source>
</evidence>
<evidence type="ECO:0000313" key="3">
    <source>
        <dbReference type="Proteomes" id="UP000039865"/>
    </source>
</evidence>
<sequence>MDVSDKVSSNTVNQFQELSFDLLNKEVQNFKIQQLNGFKVQAIVDDKSNLTSWNQQSREAKKKHHHHMEHVTEDLDELKQSNGFLLKSSPINKSYMRYHFMQQNKHGIEIVGQGQRGPSGINPSRLKSLDDKDLTKFNNQQQQSTQLQQQNQYLPIRGGKHANCYEGRQQQARMENEDIQKAFEKHQEFDDEMRKLRFEDQQNENKNLIVDKDLKIVSAKQAQQSNANSPPLYNVAKVNMNFNGLNINKRTILGNNRTFNGDPDSSYGTASIGQKLKMERINPIIYLTRKRQEQLMLQQLRLLQQTQSMDQKQQQQQLVHQQIMSQYNDSYNYLSDGNGYPTHANVATLRKIQKQRGKLTFSQNSPSNHQNKSNNNQESAPETATLSQGDRRIINLQHLTQSIQQPPQGLQMSETSFSQFEQPPDSQMYISQGGLGSKNNVGTDSMSVYAKMSGQNIIPQKVFQAQSIYPILDQIKDKFLLPLTSRSPDKFQTTPSMQSSKINTSKERLKSTNIKTHKYLNHYQQKLKLDRQIKSTKGKVYVEDADIMDEQQERQHSHDSYQTLEQREKSPPDVNNNNGGYGNNYRNRRNVESHSHQKYQQIPMNMAILPPLKSRDISPRYNLSFKHHHGYKIGGHTPPHLHRESEEIKQFLNHKMQNEGGLNFVMPGYNSFNIDNLNPKQVIPPPVEQTISNPNTQQTTGQGSGQGSKDLKGKYHQRKRRSSTSYAQTLLELTQNTKKNIQE</sequence>
<feature type="region of interest" description="Disordered" evidence="1">
    <location>
        <begin position="403"/>
        <end position="436"/>
    </location>
</feature>
<proteinExistence type="predicted"/>
<accession>A0A078AFN8</accession>
<keyword evidence="3" id="KW-1185">Reference proteome</keyword>
<organism evidence="2 3">
    <name type="scientific">Stylonychia lemnae</name>
    <name type="common">Ciliate</name>
    <dbReference type="NCBI Taxonomy" id="5949"/>
    <lineage>
        <taxon>Eukaryota</taxon>
        <taxon>Sar</taxon>
        <taxon>Alveolata</taxon>
        <taxon>Ciliophora</taxon>
        <taxon>Intramacronucleata</taxon>
        <taxon>Spirotrichea</taxon>
        <taxon>Stichotrichia</taxon>
        <taxon>Sporadotrichida</taxon>
        <taxon>Oxytrichidae</taxon>
        <taxon>Stylonychinae</taxon>
        <taxon>Stylonychia</taxon>
    </lineage>
</organism>